<dbReference type="PIRSF" id="PIRSF004486">
    <property type="entry name" value="MraW"/>
    <property type="match status" value="1"/>
</dbReference>
<feature type="binding site" evidence="7">
    <location>
        <begin position="31"/>
        <end position="33"/>
    </location>
    <ligand>
        <name>S-adenosyl-L-methionine</name>
        <dbReference type="ChEBI" id="CHEBI:59789"/>
    </ligand>
</feature>
<feature type="compositionally biased region" description="Low complexity" evidence="8">
    <location>
        <begin position="326"/>
        <end position="335"/>
    </location>
</feature>
<dbReference type="InterPro" id="IPR029063">
    <property type="entry name" value="SAM-dependent_MTases_sf"/>
</dbReference>
<comment type="similarity">
    <text evidence="1 7">Belongs to the methyltransferase superfamily. RsmH family.</text>
</comment>
<evidence type="ECO:0000256" key="8">
    <source>
        <dbReference type="SAM" id="MobiDB-lite"/>
    </source>
</evidence>
<dbReference type="SUPFAM" id="SSF53335">
    <property type="entry name" value="S-adenosyl-L-methionine-dependent methyltransferases"/>
    <property type="match status" value="1"/>
</dbReference>
<keyword evidence="4 7" id="KW-0489">Methyltransferase</keyword>
<evidence type="ECO:0000256" key="6">
    <source>
        <dbReference type="ARBA" id="ARBA00022691"/>
    </source>
</evidence>
<organism evidence="9 10">
    <name type="scientific">Pigmentiphaga litoralis</name>
    <dbReference type="NCBI Taxonomy" id="516702"/>
    <lineage>
        <taxon>Bacteria</taxon>
        <taxon>Pseudomonadati</taxon>
        <taxon>Pseudomonadota</taxon>
        <taxon>Betaproteobacteria</taxon>
        <taxon>Burkholderiales</taxon>
        <taxon>Alcaligenaceae</taxon>
        <taxon>Pigmentiphaga</taxon>
    </lineage>
</organism>
<dbReference type="SUPFAM" id="SSF81799">
    <property type="entry name" value="Putative methyltransferase TM0872, insert domain"/>
    <property type="match status" value="1"/>
</dbReference>
<comment type="subcellular location">
    <subcellularLocation>
        <location evidence="7">Cytoplasm</location>
    </subcellularLocation>
</comment>
<dbReference type="Pfam" id="PF01795">
    <property type="entry name" value="Methyltransf_5"/>
    <property type="match status" value="1"/>
</dbReference>
<comment type="caution">
    <text evidence="9">The sequence shown here is derived from an EMBL/GenBank/DDBJ whole genome shotgun (WGS) entry which is preliminary data.</text>
</comment>
<evidence type="ECO:0000256" key="5">
    <source>
        <dbReference type="ARBA" id="ARBA00022679"/>
    </source>
</evidence>
<keyword evidence="2 7" id="KW-0963">Cytoplasm</keyword>
<name>A0A7Y9IXE4_9BURK</name>
<evidence type="ECO:0000256" key="7">
    <source>
        <dbReference type="HAMAP-Rule" id="MF_01007"/>
    </source>
</evidence>
<evidence type="ECO:0000256" key="4">
    <source>
        <dbReference type="ARBA" id="ARBA00022603"/>
    </source>
</evidence>
<evidence type="ECO:0000313" key="10">
    <source>
        <dbReference type="Proteomes" id="UP000542125"/>
    </source>
</evidence>
<dbReference type="InterPro" id="IPR002903">
    <property type="entry name" value="RsmH"/>
</dbReference>
<comment type="function">
    <text evidence="7">Specifically methylates the N4 position of cytidine in position 1402 (C1402) of 16S rRNA.</text>
</comment>
<dbReference type="GO" id="GO:0005737">
    <property type="term" value="C:cytoplasm"/>
    <property type="evidence" value="ECO:0007669"/>
    <property type="project" value="UniProtKB-SubCell"/>
</dbReference>
<dbReference type="HAMAP" id="MF_01007">
    <property type="entry name" value="16SrRNA_methyltr_H"/>
    <property type="match status" value="1"/>
</dbReference>
<sequence>MLLAPTIDALSRQDDGDAVGGVWVDTTFGRGGHSRALLARLGPDARLIAFDKDPQAVEAAREVAAADPRLTIVHAGFADIREELAGLGITQVDGVMMDLGISSPQIDDPERGFSFMRDGPLDMRMDTTRGLTAAQWLAEASIDDMREVIARYGEERFAFQIAKAIAAGREVRALTTTGELAHLVAGTVRTREKGQHPATRTFQAIRIFLNQELEELSRALASILELLAPGARLAVISFHSLEDRIVKQFIAAAANPGAETARLPIPERDRPQPVLLSIGRILPTHEEVDGNPRARSAVLRVAERTSVPLPAEGGAAFIRSELPVGAARRPASSRPRQVRAQARSST</sequence>
<keyword evidence="3 7" id="KW-0698">rRNA processing</keyword>
<gene>
    <name evidence="7" type="primary">rsmH</name>
    <name evidence="9" type="ORF">FHW18_004093</name>
</gene>
<accession>A0A7Y9IXE4</accession>
<dbReference type="NCBIfam" id="TIGR00006">
    <property type="entry name" value="16S rRNA (cytosine(1402)-N(4))-methyltransferase RsmH"/>
    <property type="match status" value="1"/>
</dbReference>
<feature type="binding site" evidence="7">
    <location>
        <position position="105"/>
    </location>
    <ligand>
        <name>S-adenosyl-L-methionine</name>
        <dbReference type="ChEBI" id="CHEBI:59789"/>
    </ligand>
</feature>
<dbReference type="InterPro" id="IPR023397">
    <property type="entry name" value="SAM-dep_MeTrfase_MraW_recog"/>
</dbReference>
<protein>
    <recommendedName>
        <fullName evidence="7">Ribosomal RNA small subunit methyltransferase H</fullName>
        <ecNumber evidence="7">2.1.1.199</ecNumber>
    </recommendedName>
    <alternativeName>
        <fullName evidence="7">16S rRNA m(4)C1402 methyltransferase</fullName>
    </alternativeName>
    <alternativeName>
        <fullName evidence="7">rRNA (cytosine-N(4)-)-methyltransferase RsmH</fullName>
    </alternativeName>
</protein>
<feature type="binding site" evidence="7">
    <location>
        <position position="77"/>
    </location>
    <ligand>
        <name>S-adenosyl-L-methionine</name>
        <dbReference type="ChEBI" id="CHEBI:59789"/>
    </ligand>
</feature>
<dbReference type="GO" id="GO:0071424">
    <property type="term" value="F:rRNA (cytosine-N4-)-methyltransferase activity"/>
    <property type="evidence" value="ECO:0007669"/>
    <property type="project" value="UniProtKB-UniRule"/>
</dbReference>
<reference evidence="9 10" key="1">
    <citation type="submission" date="2020-07" db="EMBL/GenBank/DDBJ databases">
        <title>Genomic Encyclopedia of Type Strains, Phase IV (KMG-V): Genome sequencing to study the core and pangenomes of soil and plant-associated prokaryotes.</title>
        <authorList>
            <person name="Whitman W."/>
        </authorList>
    </citation>
    <scope>NUCLEOTIDE SEQUENCE [LARGE SCALE GENOMIC DNA]</scope>
    <source>
        <strain evidence="9 10">SAS40</strain>
    </source>
</reference>
<dbReference type="FunFam" id="1.10.150.170:FF:000001">
    <property type="entry name" value="Ribosomal RNA small subunit methyltransferase H"/>
    <property type="match status" value="1"/>
</dbReference>
<dbReference type="GO" id="GO:0070475">
    <property type="term" value="P:rRNA base methylation"/>
    <property type="evidence" value="ECO:0007669"/>
    <property type="project" value="UniProtKB-UniRule"/>
</dbReference>
<evidence type="ECO:0000256" key="2">
    <source>
        <dbReference type="ARBA" id="ARBA00022490"/>
    </source>
</evidence>
<dbReference type="Gene3D" id="1.10.150.170">
    <property type="entry name" value="Putative methyltransferase TM0872, insert domain"/>
    <property type="match status" value="1"/>
</dbReference>
<feature type="binding site" evidence="7">
    <location>
        <position position="51"/>
    </location>
    <ligand>
        <name>S-adenosyl-L-methionine</name>
        <dbReference type="ChEBI" id="CHEBI:59789"/>
    </ligand>
</feature>
<feature type="binding site" evidence="7">
    <location>
        <position position="98"/>
    </location>
    <ligand>
        <name>S-adenosyl-L-methionine</name>
        <dbReference type="ChEBI" id="CHEBI:59789"/>
    </ligand>
</feature>
<dbReference type="Proteomes" id="UP000542125">
    <property type="component" value="Unassembled WGS sequence"/>
</dbReference>
<comment type="catalytic activity">
    <reaction evidence="7">
        <text>cytidine(1402) in 16S rRNA + S-adenosyl-L-methionine = N(4)-methylcytidine(1402) in 16S rRNA + S-adenosyl-L-homocysteine + H(+)</text>
        <dbReference type="Rhea" id="RHEA:42928"/>
        <dbReference type="Rhea" id="RHEA-COMP:10286"/>
        <dbReference type="Rhea" id="RHEA-COMP:10287"/>
        <dbReference type="ChEBI" id="CHEBI:15378"/>
        <dbReference type="ChEBI" id="CHEBI:57856"/>
        <dbReference type="ChEBI" id="CHEBI:59789"/>
        <dbReference type="ChEBI" id="CHEBI:74506"/>
        <dbReference type="ChEBI" id="CHEBI:82748"/>
        <dbReference type="EC" id="2.1.1.199"/>
    </reaction>
</comment>
<keyword evidence="5 7" id="KW-0808">Transferase</keyword>
<dbReference type="EC" id="2.1.1.199" evidence="7"/>
<keyword evidence="6 7" id="KW-0949">S-adenosyl-L-methionine</keyword>
<proteinExistence type="inferred from homology"/>
<keyword evidence="10" id="KW-1185">Reference proteome</keyword>
<dbReference type="AlphaFoldDB" id="A0A7Y9IXE4"/>
<dbReference type="PANTHER" id="PTHR11265:SF0">
    <property type="entry name" value="12S RRNA N4-METHYLCYTIDINE METHYLTRANSFERASE"/>
    <property type="match status" value="1"/>
</dbReference>
<dbReference type="PANTHER" id="PTHR11265">
    <property type="entry name" value="S-ADENOSYL-METHYLTRANSFERASE MRAW"/>
    <property type="match status" value="1"/>
</dbReference>
<evidence type="ECO:0000256" key="1">
    <source>
        <dbReference type="ARBA" id="ARBA00010396"/>
    </source>
</evidence>
<feature type="region of interest" description="Disordered" evidence="8">
    <location>
        <begin position="326"/>
        <end position="346"/>
    </location>
</feature>
<dbReference type="Gene3D" id="3.40.50.150">
    <property type="entry name" value="Vaccinia Virus protein VP39"/>
    <property type="match status" value="1"/>
</dbReference>
<evidence type="ECO:0000313" key="9">
    <source>
        <dbReference type="EMBL" id="NYE84786.1"/>
    </source>
</evidence>
<dbReference type="EMBL" id="JACBYR010000002">
    <property type="protein sequence ID" value="NYE84786.1"/>
    <property type="molecule type" value="Genomic_DNA"/>
</dbReference>
<evidence type="ECO:0000256" key="3">
    <source>
        <dbReference type="ARBA" id="ARBA00022552"/>
    </source>
</evidence>